<sequence length="884" mass="99721">MTEKNVTSQDVDPIESQEWKEALDSVVQYESVERAEFILQQLWSHARKIGVPVPAGIYTSYINTIPANAEAKLPENEINILQCLTNYMRWNALAMVMRAGRKKAGLGGHLSSYASIATLVEVGLNYFFHANDLVFFQGHSSEGIYARAFLEGRLTEDELVHFRQEALTKGISSYPHPYLMPHFWQFPTVSMGLGPLMAIYQAQLLKYLHYRGLADTAKRKVWAFCGDGETGEPETLGGLLVAIRERLDNLIFIINCNLQRLDGPVSGNGKIIQELEGIFRGAGWRVIKVIWGHNWEQLFQKDKSGLLLKRLGEMVDGEYQAYCAKGGAYLRENLFGKFPELKELVSDMSDRELEQLTDGGHDPQKVYAAYTEALKETGKPTVLLMKTVKGYGYGKEGESQNIAHNLEEISDEGLKIFRDRFKLSLSDKQLKDLKFYKPAEKTPEIQYLHKQREKLGGPLPVRDGCYEALKIPDLSLFEGLLKGTGDRSISTGAAFSRIMGLLLRDENIKERLVPIVADEARTLGLDGLFRQTGIYAVEGQKYTPEDEKKLVYYREHQSGQILQQGISEAGAMSSWIAAATSFANNNCPLIPFYVYYAMFGYQRVGDLVWAAADMQSRGFILGGLGGKTTLAGEGLQHQDSHNLLMFSMVPTCRAYDPAFGYELAVIIQDGLRRMYQDKENVFYYITLMNESYQHPPMPEGVEKGIIKGMYLFKEGNRKLPQCVQLLGAGAILLEVIAAAEILERQFNVAADVWSVPGFNLLRHDIESVDRYNRLHPQETLKRSYVEECFNDRKGPVIAATDYMKLQANQIRQAIKNPYYVLGTDGFGRSDTRSVLRDFFEVDAKMIAYTALKALTNQGEFEMGQLINAIQKLGIDPNRPDPWRR</sequence>
<dbReference type="Pfam" id="PF00456">
    <property type="entry name" value="Transketolase_N"/>
    <property type="match status" value="1"/>
</dbReference>
<dbReference type="PANTHER" id="PTHR43825">
    <property type="entry name" value="PYRUVATE DEHYDROGENASE E1 COMPONENT"/>
    <property type="match status" value="1"/>
</dbReference>
<evidence type="ECO:0000256" key="2">
    <source>
        <dbReference type="ARBA" id="ARBA00003157"/>
    </source>
</evidence>
<reference evidence="13 14" key="1">
    <citation type="journal article" date="2015" name="Genome Biol. Evol.">
        <title>Distinctive Genome Reduction Rates Revealed by Genomic Analyses of Two Coxiella-Like Endosymbionts in Ticks.</title>
        <authorList>
            <person name="Gottlieb Y."/>
            <person name="Lalzar I."/>
            <person name="Klasson L."/>
        </authorList>
    </citation>
    <scope>NUCLEOTIDE SEQUENCE [LARGE SCALE GENOMIC DNA]</scope>
    <source>
        <strain evidence="13 14">CRt</strain>
    </source>
</reference>
<evidence type="ECO:0000259" key="11">
    <source>
        <dbReference type="Pfam" id="PF17831"/>
    </source>
</evidence>
<dbReference type="SUPFAM" id="SSF52518">
    <property type="entry name" value="Thiamin diphosphate-binding fold (THDP-binding)"/>
    <property type="match status" value="2"/>
</dbReference>
<accession>A0ABN4HQT6</accession>
<evidence type="ECO:0000256" key="9">
    <source>
        <dbReference type="PIRNR" id="PIRNR000156"/>
    </source>
</evidence>
<dbReference type="InterPro" id="IPR055152">
    <property type="entry name" value="Transketolase-like_C_2"/>
</dbReference>
<feature type="domain" description="Transketolase-like C-terminal" evidence="12">
    <location>
        <begin position="708"/>
        <end position="842"/>
    </location>
</feature>
<evidence type="ECO:0000313" key="13">
    <source>
        <dbReference type="EMBL" id="AKQ33824.1"/>
    </source>
</evidence>
<dbReference type="InterPro" id="IPR051157">
    <property type="entry name" value="PDH/Transketolase"/>
</dbReference>
<dbReference type="Pfam" id="PF17831">
    <property type="entry name" value="PDH_E1_M"/>
    <property type="match status" value="1"/>
</dbReference>
<dbReference type="EMBL" id="CP011126">
    <property type="protein sequence ID" value="AKQ33824.1"/>
    <property type="molecule type" value="Genomic_DNA"/>
</dbReference>
<proteinExistence type="predicted"/>
<comment type="function">
    <text evidence="2 9">Component of the pyruvate dehydrogenase (PDH) complex, that catalyzes the overall conversion of pyruvate to acetyl-CoA and CO(2).</text>
</comment>
<keyword evidence="14" id="KW-1185">Reference proteome</keyword>
<keyword evidence="7 9" id="KW-0670">Pyruvate</keyword>
<dbReference type="PANTHER" id="PTHR43825:SF3">
    <property type="entry name" value="PYRUVATE DEHYDROGENASE E1 COMPONENT"/>
    <property type="match status" value="1"/>
</dbReference>
<gene>
    <name evidence="13" type="primary">pdhA</name>
    <name evidence="13" type="ORF">CleRT_12160</name>
</gene>
<evidence type="ECO:0000256" key="3">
    <source>
        <dbReference type="ARBA" id="ARBA00012281"/>
    </source>
</evidence>
<dbReference type="InterPro" id="IPR035807">
    <property type="entry name" value="PDC_E1_N"/>
</dbReference>
<protein>
    <recommendedName>
        <fullName evidence="4 9">Pyruvate dehydrogenase E1 component</fullName>
        <ecNumber evidence="3 9">1.2.4.1</ecNumber>
    </recommendedName>
</protein>
<evidence type="ECO:0000256" key="5">
    <source>
        <dbReference type="ARBA" id="ARBA00023002"/>
    </source>
</evidence>
<dbReference type="NCBIfam" id="TIGR00759">
    <property type="entry name" value="aceE"/>
    <property type="match status" value="1"/>
</dbReference>
<dbReference type="SUPFAM" id="SSF52922">
    <property type="entry name" value="TK C-terminal domain-like"/>
    <property type="match status" value="1"/>
</dbReference>
<evidence type="ECO:0000256" key="8">
    <source>
        <dbReference type="ARBA" id="ARBA00051231"/>
    </source>
</evidence>
<comment type="cofactor">
    <cofactor evidence="1 9">
        <name>thiamine diphosphate</name>
        <dbReference type="ChEBI" id="CHEBI:58937"/>
    </cofactor>
</comment>
<organism evidence="13 14">
    <name type="scientific">Candidatus Coxiella mudrowiae</name>
    <dbReference type="NCBI Taxonomy" id="2054173"/>
    <lineage>
        <taxon>Bacteria</taxon>
        <taxon>Pseudomonadati</taxon>
        <taxon>Pseudomonadota</taxon>
        <taxon>Gammaproteobacteria</taxon>
        <taxon>Legionellales</taxon>
        <taxon>Coxiellaceae</taxon>
        <taxon>Coxiella</taxon>
    </lineage>
</organism>
<evidence type="ECO:0000259" key="12">
    <source>
        <dbReference type="Pfam" id="PF22613"/>
    </source>
</evidence>
<dbReference type="PIRSF" id="PIRSF000156">
    <property type="entry name" value="Pyruvate_dh_E1"/>
    <property type="match status" value="1"/>
</dbReference>
<dbReference type="Gene3D" id="3.40.50.920">
    <property type="match status" value="1"/>
</dbReference>
<evidence type="ECO:0000256" key="7">
    <source>
        <dbReference type="ARBA" id="ARBA00023317"/>
    </source>
</evidence>
<feature type="domain" description="Transketolase N-terminal" evidence="10">
    <location>
        <begin position="132"/>
        <end position="298"/>
    </location>
</feature>
<dbReference type="InterPro" id="IPR005474">
    <property type="entry name" value="Transketolase_N"/>
</dbReference>
<dbReference type="InterPro" id="IPR041621">
    <property type="entry name" value="PDH_E1_M"/>
</dbReference>
<evidence type="ECO:0000259" key="10">
    <source>
        <dbReference type="Pfam" id="PF00456"/>
    </source>
</evidence>
<dbReference type="EC" id="1.2.4.1" evidence="3 9"/>
<dbReference type="CDD" id="cd02017">
    <property type="entry name" value="TPP_E1_EcPDC_like"/>
    <property type="match status" value="1"/>
</dbReference>
<dbReference type="InterPro" id="IPR009014">
    <property type="entry name" value="Transketo_C/PFOR_II"/>
</dbReference>
<evidence type="ECO:0000256" key="6">
    <source>
        <dbReference type="ARBA" id="ARBA00023052"/>
    </source>
</evidence>
<evidence type="ECO:0000256" key="4">
    <source>
        <dbReference type="ARBA" id="ARBA00017172"/>
    </source>
</evidence>
<keyword evidence="6 9" id="KW-0786">Thiamine pyrophosphate</keyword>
<name>A0ABN4HQT6_9COXI</name>
<comment type="catalytic activity">
    <reaction evidence="8 9">
        <text>N(6)-[(R)-lipoyl]-L-lysyl-[protein] + pyruvate + H(+) = N(6)-[(R)-S(8)-acetyldihydrolipoyl]-L-lysyl-[protein] + CO2</text>
        <dbReference type="Rhea" id="RHEA:19189"/>
        <dbReference type="Rhea" id="RHEA-COMP:10474"/>
        <dbReference type="Rhea" id="RHEA-COMP:10478"/>
        <dbReference type="ChEBI" id="CHEBI:15361"/>
        <dbReference type="ChEBI" id="CHEBI:15378"/>
        <dbReference type="ChEBI" id="CHEBI:16526"/>
        <dbReference type="ChEBI" id="CHEBI:83099"/>
        <dbReference type="ChEBI" id="CHEBI:83111"/>
        <dbReference type="EC" id="1.2.4.1"/>
    </reaction>
</comment>
<dbReference type="Pfam" id="PF22613">
    <property type="entry name" value="Transketolase_C_1"/>
    <property type="match status" value="1"/>
</dbReference>
<dbReference type="Proteomes" id="UP000063965">
    <property type="component" value="Chromosome"/>
</dbReference>
<evidence type="ECO:0000313" key="14">
    <source>
        <dbReference type="Proteomes" id="UP000063965"/>
    </source>
</evidence>
<dbReference type="InterPro" id="IPR004660">
    <property type="entry name" value="PDH_E1"/>
</dbReference>
<dbReference type="InterPro" id="IPR029061">
    <property type="entry name" value="THDP-binding"/>
</dbReference>
<dbReference type="Gene3D" id="3.40.50.970">
    <property type="match status" value="2"/>
</dbReference>
<evidence type="ECO:0000256" key="1">
    <source>
        <dbReference type="ARBA" id="ARBA00001964"/>
    </source>
</evidence>
<feature type="domain" description="Pyruvate dehydrogenase E1 component middle" evidence="11">
    <location>
        <begin position="470"/>
        <end position="695"/>
    </location>
</feature>
<dbReference type="RefSeq" id="WP_048875479.1">
    <property type="nucleotide sequence ID" value="NZ_CP011126.1"/>
</dbReference>
<keyword evidence="5 9" id="KW-0560">Oxidoreductase</keyword>